<evidence type="ECO:0000313" key="1">
    <source>
        <dbReference type="EMBL" id="BCD96477.1"/>
    </source>
</evidence>
<dbReference type="KEGG" id="marq:MARGE09_P0677"/>
<keyword evidence="2" id="KW-1185">Reference proteome</keyword>
<dbReference type="AlphaFoldDB" id="A0AAN1WF59"/>
<name>A0AAN1WF59_9GAMM</name>
<sequence>MSEHSSIYNVKGELVGRFRNGVGWSSKMERLGEYSNEFVRDNEGNMIAKINGNHVLSMSNEELGYVLGKDIFVGNVKAGSYIGLAESASASIALLFNALGPHGS</sequence>
<dbReference type="Proteomes" id="UP001320119">
    <property type="component" value="Chromosome"/>
</dbReference>
<protein>
    <submittedName>
        <fullName evidence="1">Uncharacterized protein</fullName>
    </submittedName>
</protein>
<dbReference type="RefSeq" id="WP_236985976.1">
    <property type="nucleotide sequence ID" value="NZ_AP023086.1"/>
</dbReference>
<reference evidence="1 2" key="1">
    <citation type="journal article" date="2022" name="IScience">
        <title>An ultrasensitive nanofiber-based assay for enzymatic hydrolysis and deep-sea microbial degradation of cellulose.</title>
        <authorList>
            <person name="Tsudome M."/>
            <person name="Tachioka M."/>
            <person name="Miyazaki M."/>
            <person name="Uchimura K."/>
            <person name="Tsuda M."/>
            <person name="Takaki Y."/>
            <person name="Deguchi S."/>
        </authorList>
    </citation>
    <scope>NUCLEOTIDE SEQUENCE [LARGE SCALE GENOMIC DNA]</scope>
    <source>
        <strain evidence="1 2">GE09</strain>
    </source>
</reference>
<organism evidence="1 2">
    <name type="scientific">Marinagarivorans cellulosilyticus</name>
    <dbReference type="NCBI Taxonomy" id="2721545"/>
    <lineage>
        <taxon>Bacteria</taxon>
        <taxon>Pseudomonadati</taxon>
        <taxon>Pseudomonadota</taxon>
        <taxon>Gammaproteobacteria</taxon>
        <taxon>Cellvibrionales</taxon>
        <taxon>Cellvibrionaceae</taxon>
        <taxon>Marinagarivorans</taxon>
    </lineage>
</organism>
<proteinExistence type="predicted"/>
<dbReference type="EMBL" id="AP023086">
    <property type="protein sequence ID" value="BCD96477.1"/>
    <property type="molecule type" value="Genomic_DNA"/>
</dbReference>
<gene>
    <name evidence="1" type="ORF">MARGE09_P0677</name>
</gene>
<accession>A0AAN1WF59</accession>
<evidence type="ECO:0000313" key="2">
    <source>
        <dbReference type="Proteomes" id="UP001320119"/>
    </source>
</evidence>